<organism evidence="3 4">
    <name type="scientific">Actinoplanes palleronii</name>
    <dbReference type="NCBI Taxonomy" id="113570"/>
    <lineage>
        <taxon>Bacteria</taxon>
        <taxon>Bacillati</taxon>
        <taxon>Actinomycetota</taxon>
        <taxon>Actinomycetes</taxon>
        <taxon>Micromonosporales</taxon>
        <taxon>Micromonosporaceae</taxon>
        <taxon>Actinoplanes</taxon>
    </lineage>
</organism>
<gene>
    <name evidence="3" type="ORF">Apa02nite_057360</name>
</gene>
<dbReference type="InterPro" id="IPR011044">
    <property type="entry name" value="Quino_amine_DH_bsu"/>
</dbReference>
<dbReference type="SUPFAM" id="SSF50969">
    <property type="entry name" value="YVTN repeat-like/Quinoprotein amine dehydrogenase"/>
    <property type="match status" value="1"/>
</dbReference>
<evidence type="ECO:0000256" key="1">
    <source>
        <dbReference type="ARBA" id="ARBA00022574"/>
    </source>
</evidence>
<accession>A0ABQ4BG39</accession>
<evidence type="ECO:0008006" key="5">
    <source>
        <dbReference type="Google" id="ProtNLM"/>
    </source>
</evidence>
<dbReference type="RefSeq" id="WP_203827765.1">
    <property type="nucleotide sequence ID" value="NZ_BAAATY010000040.1"/>
</dbReference>
<dbReference type="EMBL" id="BOMS01000090">
    <property type="protein sequence ID" value="GIE69628.1"/>
    <property type="molecule type" value="Genomic_DNA"/>
</dbReference>
<dbReference type="InterPro" id="IPR011047">
    <property type="entry name" value="Quinoprotein_ADH-like_sf"/>
</dbReference>
<comment type="caution">
    <text evidence="3">The sequence shown here is derived from an EMBL/GenBank/DDBJ whole genome shotgun (WGS) entry which is preliminary data.</text>
</comment>
<keyword evidence="1" id="KW-0853">WD repeat</keyword>
<dbReference type="Gene3D" id="2.130.10.10">
    <property type="entry name" value="YVTN repeat-like/Quinoprotein amine dehydrogenase"/>
    <property type="match status" value="4"/>
</dbReference>
<dbReference type="Proteomes" id="UP000624709">
    <property type="component" value="Unassembled WGS sequence"/>
</dbReference>
<keyword evidence="4" id="KW-1185">Reference proteome</keyword>
<dbReference type="InterPro" id="IPR001680">
    <property type="entry name" value="WD40_rpt"/>
</dbReference>
<dbReference type="InterPro" id="IPR015943">
    <property type="entry name" value="WD40/YVTN_repeat-like_dom_sf"/>
</dbReference>
<proteinExistence type="predicted"/>
<protein>
    <recommendedName>
        <fullName evidence="5">WD40 repeat protein</fullName>
    </recommendedName>
</protein>
<keyword evidence="2" id="KW-0677">Repeat</keyword>
<evidence type="ECO:0000313" key="4">
    <source>
        <dbReference type="Proteomes" id="UP000624709"/>
    </source>
</evidence>
<evidence type="ECO:0000313" key="3">
    <source>
        <dbReference type="EMBL" id="GIE69628.1"/>
    </source>
</evidence>
<evidence type="ECO:0000256" key="2">
    <source>
        <dbReference type="ARBA" id="ARBA00022737"/>
    </source>
</evidence>
<sequence length="675" mass="69704">MDDAEIERSDVLRVRLAWERPGRRLPISVTLDAGTEVAVAVPLGDGRTLLAVAHDQDGPPALVSLWDPATAEKIGEPLTYPAEAVTAMVALPAPDGTPLLAVAYLDVDDSLVQVWDPVAGKRVGEPLPGPIDRAGLAAVPVPGGRHLLAVIEDSGGVLRLWDPVTGEPVLGPLGPDAEPEQLENWAVAATTTPDGRSLLLTVYGDEKEAVVRSWDPVSGQLLGPLLRTLHDAASPYRIAALPLPDGRLVLALARGHEDDGFVVRLWDAATGDPIGDPMEGYGLTPVPAADGTVPLLAVGDGLWDPGSGRRVGDAGTNGVPRPIAAVPSPGGPTLLAGPGPDGRLWLWDPATVRPLPSGERVGPVALLTPVTPPGGRTLLATSGTGEFGGPVDEAVRFWDALTGEPVAPALTGHAGGVTAMASAPLPDGRVAVVTCDAAGTIRSWDPVTGQLLAATPTARANAVRSMTPIGLPDGRTLLATGNDMNVLRLRDPATGGSAGDMFTRLDRPKLRALAAVPMPDGRVLLAAGNATPARGGSWAARLWDPATGLPVGEPIGADIRVWSLAATPAGHDRPLLAAGTEDGTIQIYDVLGREVLGELPGKHPCLLTAPDGRPVLAVGRRDEVEFWDPIGCRRLTSLRMGTKVQALAAAGSRLAVGCAHGLAVLDLGKPYRKAE</sequence>
<reference evidence="3 4" key="1">
    <citation type="submission" date="2021-01" db="EMBL/GenBank/DDBJ databases">
        <title>Whole genome shotgun sequence of Actinoplanes palleronii NBRC 14916.</title>
        <authorList>
            <person name="Komaki H."/>
            <person name="Tamura T."/>
        </authorList>
    </citation>
    <scope>NUCLEOTIDE SEQUENCE [LARGE SCALE GENOMIC DNA]</scope>
    <source>
        <strain evidence="3 4">NBRC 14916</strain>
    </source>
</reference>
<dbReference type="Pfam" id="PF00400">
    <property type="entry name" value="WD40"/>
    <property type="match status" value="2"/>
</dbReference>
<dbReference type="SMART" id="SM00320">
    <property type="entry name" value="WD40"/>
    <property type="match status" value="2"/>
</dbReference>
<dbReference type="SUPFAM" id="SSF50998">
    <property type="entry name" value="Quinoprotein alcohol dehydrogenase-like"/>
    <property type="match status" value="1"/>
</dbReference>
<dbReference type="PANTHER" id="PTHR19848:SF8">
    <property type="entry name" value="F-BOX AND WD REPEAT DOMAIN CONTAINING 7"/>
    <property type="match status" value="1"/>
</dbReference>
<dbReference type="PANTHER" id="PTHR19848">
    <property type="entry name" value="WD40 REPEAT PROTEIN"/>
    <property type="match status" value="1"/>
</dbReference>
<name>A0ABQ4BG39_9ACTN</name>